<reference evidence="8" key="1">
    <citation type="submission" date="2015-10" db="EMBL/GenBank/DDBJ databases">
        <title>Biosynthesis of SCL-MCL polyhydroxyalkanoates by metagenomic clones in Pseudomonas putida.</title>
        <authorList>
            <person name="Cheng J."/>
            <person name="Charles T.C."/>
        </authorList>
    </citation>
    <scope>NUCLEOTIDE SEQUENCE</scope>
</reference>
<evidence type="ECO:0000256" key="7">
    <source>
        <dbReference type="SAM" id="Phobius"/>
    </source>
</evidence>
<evidence type="ECO:0000256" key="6">
    <source>
        <dbReference type="RuleBase" id="RU003943"/>
    </source>
</evidence>
<protein>
    <submittedName>
        <fullName evidence="8">Zinc/manganese transporter permease</fullName>
    </submittedName>
</protein>
<keyword evidence="4 7" id="KW-1133">Transmembrane helix</keyword>
<evidence type="ECO:0000313" key="8">
    <source>
        <dbReference type="EMBL" id="ALV86629.1"/>
    </source>
</evidence>
<dbReference type="Gene3D" id="1.10.3470.10">
    <property type="entry name" value="ABC transporter involved in vitamin B12 uptake, BtuC"/>
    <property type="match status" value="1"/>
</dbReference>
<feature type="transmembrane region" description="Helical" evidence="7">
    <location>
        <begin position="38"/>
        <end position="62"/>
    </location>
</feature>
<comment type="subcellular location">
    <subcellularLocation>
        <location evidence="6">Cell membrane</location>
        <topology evidence="6">Multi-pass membrane protein</topology>
    </subcellularLocation>
    <subcellularLocation>
        <location evidence="1">Membrane</location>
        <topology evidence="1">Multi-pass membrane protein</topology>
    </subcellularLocation>
</comment>
<evidence type="ECO:0000256" key="5">
    <source>
        <dbReference type="ARBA" id="ARBA00023136"/>
    </source>
</evidence>
<dbReference type="Pfam" id="PF00950">
    <property type="entry name" value="ABC-3"/>
    <property type="match status" value="2"/>
</dbReference>
<feature type="transmembrane region" description="Helical" evidence="7">
    <location>
        <begin position="12"/>
        <end position="31"/>
    </location>
</feature>
<feature type="transmembrane region" description="Helical" evidence="7">
    <location>
        <begin position="68"/>
        <end position="87"/>
    </location>
</feature>
<feature type="transmembrane region" description="Helical" evidence="7">
    <location>
        <begin position="140"/>
        <end position="159"/>
    </location>
</feature>
<evidence type="ECO:0000256" key="1">
    <source>
        <dbReference type="ARBA" id="ARBA00004141"/>
    </source>
</evidence>
<keyword evidence="6" id="KW-0813">Transport</keyword>
<dbReference type="GO" id="GO:0055085">
    <property type="term" value="P:transmembrane transport"/>
    <property type="evidence" value="ECO:0007669"/>
    <property type="project" value="InterPro"/>
</dbReference>
<name>A0A0U3BC49_9BACT</name>
<keyword evidence="3 6" id="KW-0812">Transmembrane</keyword>
<dbReference type="AlphaFoldDB" id="A0A0U3BC49"/>
<feature type="transmembrane region" description="Helical" evidence="7">
    <location>
        <begin position="166"/>
        <end position="195"/>
    </location>
</feature>
<keyword evidence="5 7" id="KW-0472">Membrane</keyword>
<organism evidence="8">
    <name type="scientific">uncultured bacterium 50</name>
    <dbReference type="NCBI Taxonomy" id="1748278"/>
    <lineage>
        <taxon>Bacteria</taxon>
        <taxon>environmental samples</taxon>
    </lineage>
</organism>
<sequence>MNAADWGFDFSLLGAPLVAGLLVVATHVLLGRSVLERGIIFIDLTIAQVAALGVIAVGLAEMDHVEGWLTQAAAGIAALAAAALLTWTEGRFRKLQEALIGSLYVVSASAALLMLARNPHGAEHMQELLAGQILWIGSSQLWPVAALYAVVLGLWFAFARTRPQAFYFLFALTVMASVQLVGVYLVFASLILPAIATSGLDERRGLAVGYTIGAGGYALGLWLSVPLDMPAGPLIVCVLAGLMIVTAIVRGGWVNPAARSTH</sequence>
<dbReference type="GO" id="GO:0043190">
    <property type="term" value="C:ATP-binding cassette (ABC) transporter complex"/>
    <property type="evidence" value="ECO:0007669"/>
    <property type="project" value="InterPro"/>
</dbReference>
<accession>A0A0U3BC49</accession>
<feature type="transmembrane region" description="Helical" evidence="7">
    <location>
        <begin position="99"/>
        <end position="120"/>
    </location>
</feature>
<evidence type="ECO:0000256" key="3">
    <source>
        <dbReference type="ARBA" id="ARBA00022692"/>
    </source>
</evidence>
<dbReference type="GO" id="GO:0010043">
    <property type="term" value="P:response to zinc ion"/>
    <property type="evidence" value="ECO:0007669"/>
    <property type="project" value="TreeGrafter"/>
</dbReference>
<dbReference type="InterPro" id="IPR001626">
    <property type="entry name" value="ABC_TroCD"/>
</dbReference>
<dbReference type="EMBL" id="KT944271">
    <property type="protein sequence ID" value="ALV86629.1"/>
    <property type="molecule type" value="Genomic_DNA"/>
</dbReference>
<feature type="transmembrane region" description="Helical" evidence="7">
    <location>
        <begin position="232"/>
        <end position="253"/>
    </location>
</feature>
<feature type="transmembrane region" description="Helical" evidence="7">
    <location>
        <begin position="207"/>
        <end position="225"/>
    </location>
</feature>
<dbReference type="InterPro" id="IPR037294">
    <property type="entry name" value="ABC_BtuC-like"/>
</dbReference>
<dbReference type="PANTHER" id="PTHR30477:SF19">
    <property type="entry name" value="METAL ABC TRANSPORTER PERMEASE"/>
    <property type="match status" value="1"/>
</dbReference>
<dbReference type="PANTHER" id="PTHR30477">
    <property type="entry name" value="ABC-TRANSPORTER METAL-BINDING PROTEIN"/>
    <property type="match status" value="1"/>
</dbReference>
<evidence type="ECO:0000256" key="4">
    <source>
        <dbReference type="ARBA" id="ARBA00022989"/>
    </source>
</evidence>
<evidence type="ECO:0000256" key="2">
    <source>
        <dbReference type="ARBA" id="ARBA00008034"/>
    </source>
</evidence>
<dbReference type="SUPFAM" id="SSF81345">
    <property type="entry name" value="ABC transporter involved in vitamin B12 uptake, BtuC"/>
    <property type="match status" value="1"/>
</dbReference>
<comment type="similarity">
    <text evidence="2 6">Belongs to the ABC-3 integral membrane protein family.</text>
</comment>
<proteinExistence type="inferred from homology"/>